<keyword evidence="6" id="KW-0511">Multifunctional enzyme</keyword>
<dbReference type="InterPro" id="IPR041618">
    <property type="entry name" value="PKS_DE"/>
</dbReference>
<dbReference type="InterPro" id="IPR014043">
    <property type="entry name" value="Acyl_transferase_dom"/>
</dbReference>
<dbReference type="SUPFAM" id="SSF53901">
    <property type="entry name" value="Thiolase-like"/>
    <property type="match status" value="1"/>
</dbReference>
<evidence type="ECO:0000256" key="7">
    <source>
        <dbReference type="ARBA" id="ARBA00023315"/>
    </source>
</evidence>
<dbReference type="InterPro" id="IPR009081">
    <property type="entry name" value="PP-bd_ACP"/>
</dbReference>
<dbReference type="EMBL" id="JACHJG010000006">
    <property type="protein sequence ID" value="MBB4887339.1"/>
    <property type="molecule type" value="Genomic_DNA"/>
</dbReference>
<dbReference type="InterPro" id="IPR014031">
    <property type="entry name" value="Ketoacyl_synth_C"/>
</dbReference>
<dbReference type="SMART" id="SM00827">
    <property type="entry name" value="PKS_AT"/>
    <property type="match status" value="1"/>
</dbReference>
<dbReference type="SMART" id="SM00823">
    <property type="entry name" value="PKS_PP"/>
    <property type="match status" value="1"/>
</dbReference>
<dbReference type="InterPro" id="IPR016035">
    <property type="entry name" value="Acyl_Trfase/lysoPLipase"/>
</dbReference>
<keyword evidence="5" id="KW-0045">Antibiotic biosynthesis</keyword>
<dbReference type="Gene3D" id="6.10.140.1830">
    <property type="match status" value="1"/>
</dbReference>
<dbReference type="InterPro" id="IPR001227">
    <property type="entry name" value="Ac_transferase_dom_sf"/>
</dbReference>
<dbReference type="GO" id="GO:0004315">
    <property type="term" value="F:3-oxoacyl-[acyl-carrier-protein] synthase activity"/>
    <property type="evidence" value="ECO:0007669"/>
    <property type="project" value="InterPro"/>
</dbReference>
<dbReference type="Pfam" id="PF08990">
    <property type="entry name" value="Docking"/>
    <property type="match status" value="1"/>
</dbReference>
<dbReference type="InterPro" id="IPR036736">
    <property type="entry name" value="ACP-like_sf"/>
</dbReference>
<organism evidence="10 11">
    <name type="scientific">Streptomyces netropsis</name>
    <name type="common">Streptoverticillium netropsis</name>
    <dbReference type="NCBI Taxonomy" id="55404"/>
    <lineage>
        <taxon>Bacteria</taxon>
        <taxon>Bacillati</taxon>
        <taxon>Actinomycetota</taxon>
        <taxon>Actinomycetes</taxon>
        <taxon>Kitasatosporales</taxon>
        <taxon>Streptomycetaceae</taxon>
        <taxon>Streptomyces</taxon>
    </lineage>
</organism>
<sequence>MNGDTKALDYLKRVTADLRSARTRLRELESVATEPIAIVAMACRYPGGVRTPEDLWDLVAQGRDAIAPFPADRGWDADLYDPDPDAPGKSTVSEGGFVYDVADFDPAFFGISPREALAMDPQHRLLLECSWEALERAGLAPESLQGTRTGVYTGLMTHEYATRLPEIDEDLEGFVGVGNAGSAASGRVAYTLGLNGPAVTVDTACSSSLVALHLAARALRTGECELALAGGASVISAPTVFTTFSRQRGLAADGRCKPFSAAADGTGFGEGVGVLVLERLSDARRHGHDVLAVLRGSAVNQDGASSGFTAPRGPSQQEVIRQALADARLSPDQVDAVEAHGTGTTLGDPIEAQALLAAYGQRRPAGRPLWLGSVKSNLGHTQGAAGVAGVIKMVMAMREETLPRTLHADEPTPEVDWSSGAVRLLTAQREWPAADGHVRRAGVSAFGISGTNAHVIIEQAPDETTDDTVAPEVRAAHEADVVPWVLSGRSGEALRAQAARLAAHVSAHPELNPVDVGWSLAATRSAFEHRAVVVGRDRQELLASTSAVAAGGENPGATVTRDGVVLTFAGQGCQWVGMGRALLESSAEFRESMRRCAEALAPFVDFELTDVLDDEAALSRVDVVQPALWAVMVSLAGLWRSWGVPVAGVIGHSQGEIAAAAVSGALSLEDAARVVALRSRLIAEKLSGLGGMVSVALPRVEVDAMVGAFAGVSVAAVNGASSTVVSGDVAGLDGLLASCETKGIRARRIDVDYASHSAQVELIREELLSLLAGISPRTSEVPFVSTVTGERIDTAELGPEYWYRNLRQTVEFRAGVEHLLGQGHTVFLESSPHPVLTVGIEETADQAVVLESLRRDEGDLTRMVTAAAEAWTRGVPVDWTRLLAGGRRVGLPTYAFQRRRHWLEAPDRPRTAADQGDQDFWTVVEEEDADRLADMLRGPAGDDLRPPLKDVLPALSTWRREQRRKSTVDGWRYAVAWRPVADAPVPAGLAGPWTVVVPAGYEHDAVTAWTCSALRNHGADVQCLVLAPGDTRQALAERLGAARPAGLVSLLGLDGNPHPGHEALPGAVQGTVLLVQALTDAGVRAPLWSLTRNGVTATGTDPVGSTAAAQLWALARVAGLEHPELWGGLLDLPSEPDDRCAALLAGALAARDGEDQLALRPAGLLARRLVRTPAPDGAPAPAWRARDTALVTGGTGGLGGHVARWLARAGAEHVVLVSRRGADAEGAEQLRDDLAALGVRVTIAACDVADREALATLVEHVQAAGPPIRTVVHTAGSGRSARLADTDAAEIAAVLAPKATGARNLHELLGELDAFVLFSSGAGVWGSGGQGAYAAANAHLDALAEQRRSQGLAATSVAWGAWAGGGMAAGAAEEWLHKQGLRFMPPETAIGALHEVLDRDEGTVVVADIDWQAFAPRYASARSRPLIGEIPEARPARETDAVEQAPDLVAKLAGLSGDERRRALLADVRAQAAVVLGYSAADAIPADRPFRELGFDSLTAVRLRNRLAAATGLALPATLVFDHPTSAALAAHLGSRLASDDNAARSALLDELAGLESAVASLTADTLPTVVPDAQERSALTVRLRALLTKWEQAQGNEQNASREQVDDVSDDDLFDFIDAKFGRS</sequence>
<dbReference type="GO" id="GO:0004312">
    <property type="term" value="F:fatty acid synthase activity"/>
    <property type="evidence" value="ECO:0007669"/>
    <property type="project" value="TreeGrafter"/>
</dbReference>
<name>A0A7W7LC68_STRNE</name>
<dbReference type="InterPro" id="IPR013968">
    <property type="entry name" value="PKS_KR"/>
</dbReference>
<dbReference type="FunFam" id="1.10.1200.10:FF:000007">
    <property type="entry name" value="Probable polyketide synthase pks17"/>
    <property type="match status" value="1"/>
</dbReference>
<dbReference type="SUPFAM" id="SSF52151">
    <property type="entry name" value="FabD/lysophospholipase-like"/>
    <property type="match status" value="1"/>
</dbReference>
<keyword evidence="11" id="KW-1185">Reference proteome</keyword>
<accession>A0A7W7LC68</accession>
<evidence type="ECO:0000256" key="6">
    <source>
        <dbReference type="ARBA" id="ARBA00023268"/>
    </source>
</evidence>
<dbReference type="PANTHER" id="PTHR43775:SF51">
    <property type="entry name" value="INACTIVE PHENOLPHTHIOCEROL SYNTHESIS POLYKETIDE SYNTHASE TYPE I PKS1-RELATED"/>
    <property type="match status" value="1"/>
</dbReference>
<dbReference type="CDD" id="cd00833">
    <property type="entry name" value="PKS"/>
    <property type="match status" value="1"/>
</dbReference>
<dbReference type="InterPro" id="IPR006162">
    <property type="entry name" value="Ppantetheine_attach_site"/>
</dbReference>
<dbReference type="Pfam" id="PF08659">
    <property type="entry name" value="KR"/>
    <property type="match status" value="1"/>
</dbReference>
<dbReference type="Gene3D" id="3.40.47.10">
    <property type="match status" value="1"/>
</dbReference>
<dbReference type="PANTHER" id="PTHR43775">
    <property type="entry name" value="FATTY ACID SYNTHASE"/>
    <property type="match status" value="1"/>
</dbReference>
<dbReference type="PROSITE" id="PS50075">
    <property type="entry name" value="CARRIER"/>
    <property type="match status" value="1"/>
</dbReference>
<dbReference type="Gene3D" id="1.10.1200.10">
    <property type="entry name" value="ACP-like"/>
    <property type="match status" value="1"/>
</dbReference>
<dbReference type="SUPFAM" id="SSF47336">
    <property type="entry name" value="ACP-like"/>
    <property type="match status" value="1"/>
</dbReference>
<dbReference type="Proteomes" id="UP000556436">
    <property type="component" value="Unassembled WGS sequence"/>
</dbReference>
<dbReference type="SMART" id="SM00822">
    <property type="entry name" value="PKS_KR"/>
    <property type="match status" value="1"/>
</dbReference>
<comment type="cofactor">
    <cofactor evidence="1">
        <name>pantetheine 4'-phosphate</name>
        <dbReference type="ChEBI" id="CHEBI:47942"/>
    </cofactor>
</comment>
<dbReference type="PROSITE" id="PS00012">
    <property type="entry name" value="PHOSPHOPANTETHEINE"/>
    <property type="match status" value="1"/>
</dbReference>
<evidence type="ECO:0000256" key="1">
    <source>
        <dbReference type="ARBA" id="ARBA00001957"/>
    </source>
</evidence>
<dbReference type="SMART" id="SM01294">
    <property type="entry name" value="PKS_PP_betabranch"/>
    <property type="match status" value="1"/>
</dbReference>
<dbReference type="InterPro" id="IPR015083">
    <property type="entry name" value="NorB/c/GfsB-D-like_docking"/>
</dbReference>
<dbReference type="Pfam" id="PF18369">
    <property type="entry name" value="PKS_DE"/>
    <property type="match status" value="1"/>
</dbReference>
<dbReference type="GO" id="GO:0031177">
    <property type="term" value="F:phosphopantetheine binding"/>
    <property type="evidence" value="ECO:0007669"/>
    <property type="project" value="InterPro"/>
</dbReference>
<evidence type="ECO:0000313" key="11">
    <source>
        <dbReference type="Proteomes" id="UP000556436"/>
    </source>
</evidence>
<feature type="domain" description="Carrier" evidence="8">
    <location>
        <begin position="1462"/>
        <end position="1537"/>
    </location>
</feature>
<dbReference type="PROSITE" id="PS00606">
    <property type="entry name" value="KS3_1"/>
    <property type="match status" value="1"/>
</dbReference>
<dbReference type="PROSITE" id="PS52004">
    <property type="entry name" value="KS3_2"/>
    <property type="match status" value="1"/>
</dbReference>
<keyword evidence="4 10" id="KW-0808">Transferase</keyword>
<evidence type="ECO:0000256" key="2">
    <source>
        <dbReference type="ARBA" id="ARBA00022450"/>
    </source>
</evidence>
<proteinExistence type="predicted"/>
<dbReference type="SUPFAM" id="SSF51735">
    <property type="entry name" value="NAD(P)-binding Rossmann-fold domains"/>
    <property type="match status" value="2"/>
</dbReference>
<dbReference type="GO" id="GO:0006633">
    <property type="term" value="P:fatty acid biosynthetic process"/>
    <property type="evidence" value="ECO:0007669"/>
    <property type="project" value="InterPro"/>
</dbReference>
<dbReference type="Pfam" id="PF00698">
    <property type="entry name" value="Acyl_transf_1"/>
    <property type="match status" value="1"/>
</dbReference>
<keyword evidence="3" id="KW-0597">Phosphoprotein</keyword>
<evidence type="ECO:0000256" key="4">
    <source>
        <dbReference type="ARBA" id="ARBA00022679"/>
    </source>
</evidence>
<dbReference type="InterPro" id="IPR016039">
    <property type="entry name" value="Thiolase-like"/>
</dbReference>
<dbReference type="InterPro" id="IPR020806">
    <property type="entry name" value="PKS_PP-bd"/>
</dbReference>
<evidence type="ECO:0000256" key="5">
    <source>
        <dbReference type="ARBA" id="ARBA00023194"/>
    </source>
</evidence>
<dbReference type="CDD" id="cd08952">
    <property type="entry name" value="KR_1_SDR_x"/>
    <property type="match status" value="1"/>
</dbReference>
<dbReference type="InterPro" id="IPR032821">
    <property type="entry name" value="PKS_assoc"/>
</dbReference>
<dbReference type="InterPro" id="IPR050091">
    <property type="entry name" value="PKS_NRPS_Biosynth_Enz"/>
</dbReference>
<dbReference type="GO" id="GO:0033068">
    <property type="term" value="P:macrolide biosynthetic process"/>
    <property type="evidence" value="ECO:0007669"/>
    <property type="project" value="UniProtKB-ARBA"/>
</dbReference>
<dbReference type="Pfam" id="PF02801">
    <property type="entry name" value="Ketoacyl-synt_C"/>
    <property type="match status" value="1"/>
</dbReference>
<dbReference type="NCBIfam" id="NF045894">
    <property type="entry name" value="PKS_plus_SDR"/>
    <property type="match status" value="1"/>
</dbReference>
<feature type="domain" description="Ketosynthase family 3 (KS3)" evidence="9">
    <location>
        <begin position="33"/>
        <end position="459"/>
    </location>
</feature>
<dbReference type="Gene3D" id="3.40.366.10">
    <property type="entry name" value="Malonyl-Coenzyme A Acyl Carrier Protein, domain 2"/>
    <property type="match status" value="1"/>
</dbReference>
<dbReference type="Pfam" id="PF00109">
    <property type="entry name" value="ketoacyl-synt"/>
    <property type="match status" value="1"/>
</dbReference>
<evidence type="ECO:0000259" key="8">
    <source>
        <dbReference type="PROSITE" id="PS50075"/>
    </source>
</evidence>
<dbReference type="Pfam" id="PF16197">
    <property type="entry name" value="KAsynt_C_assoc"/>
    <property type="match status" value="1"/>
</dbReference>
<dbReference type="SUPFAM" id="SSF55048">
    <property type="entry name" value="Probable ACP-binding domain of malonyl-CoA ACP transacylase"/>
    <property type="match status" value="1"/>
</dbReference>
<dbReference type="InterPro" id="IPR014030">
    <property type="entry name" value="Ketoacyl_synth_N"/>
</dbReference>
<gene>
    <name evidence="10" type="ORF">FHS38_003393</name>
</gene>
<dbReference type="InterPro" id="IPR016036">
    <property type="entry name" value="Malonyl_transacylase_ACP-bd"/>
</dbReference>
<keyword evidence="2" id="KW-0596">Phosphopantetheine</keyword>
<comment type="caution">
    <text evidence="10">The sequence shown here is derived from an EMBL/GenBank/DDBJ whole genome shotgun (WGS) entry which is preliminary data.</text>
</comment>
<evidence type="ECO:0000313" key="10">
    <source>
        <dbReference type="EMBL" id="MBB4887339.1"/>
    </source>
</evidence>
<evidence type="ECO:0000259" key="9">
    <source>
        <dbReference type="PROSITE" id="PS52004"/>
    </source>
</evidence>
<keyword evidence="7" id="KW-0012">Acyltransferase</keyword>
<evidence type="ECO:0000256" key="3">
    <source>
        <dbReference type="ARBA" id="ARBA00022553"/>
    </source>
</evidence>
<dbReference type="InterPro" id="IPR018201">
    <property type="entry name" value="Ketoacyl_synth_AS"/>
</dbReference>
<dbReference type="RefSeq" id="WP_184734364.1">
    <property type="nucleotide sequence ID" value="NZ_BMRW01000002.1"/>
</dbReference>
<dbReference type="Gene3D" id="3.40.50.720">
    <property type="entry name" value="NAD(P)-binding Rossmann-like Domain"/>
    <property type="match status" value="1"/>
</dbReference>
<dbReference type="InterPro" id="IPR036291">
    <property type="entry name" value="NAD(P)-bd_dom_sf"/>
</dbReference>
<dbReference type="FunFam" id="3.40.366.10:FF:000002">
    <property type="entry name" value="Probable polyketide synthase 2"/>
    <property type="match status" value="1"/>
</dbReference>
<dbReference type="Pfam" id="PF00550">
    <property type="entry name" value="PP-binding"/>
    <property type="match status" value="1"/>
</dbReference>
<dbReference type="InterPro" id="IPR057326">
    <property type="entry name" value="KR_dom"/>
</dbReference>
<dbReference type="FunFam" id="3.40.47.10:FF:000019">
    <property type="entry name" value="Polyketide synthase type I"/>
    <property type="match status" value="1"/>
</dbReference>
<protein>
    <submittedName>
        <fullName evidence="10">Acyl transferase domain-containing protein/acyl carrier protein</fullName>
    </submittedName>
</protein>
<reference evidence="10 11" key="1">
    <citation type="submission" date="2020-08" db="EMBL/GenBank/DDBJ databases">
        <title>Genomic Encyclopedia of Type Strains, Phase III (KMG-III): the genomes of soil and plant-associated and newly described type strains.</title>
        <authorList>
            <person name="Whitman W."/>
        </authorList>
    </citation>
    <scope>NUCLEOTIDE SEQUENCE [LARGE SCALE GENOMIC DNA]</scope>
    <source>
        <strain evidence="10 11">CECT 3265</strain>
    </source>
</reference>
<dbReference type="Gene3D" id="3.30.70.3290">
    <property type="match status" value="1"/>
</dbReference>
<dbReference type="InterPro" id="IPR020841">
    <property type="entry name" value="PKS_Beta-ketoAc_synthase_dom"/>
</dbReference>
<dbReference type="SMART" id="SM00825">
    <property type="entry name" value="PKS_KS"/>
    <property type="match status" value="1"/>
</dbReference>